<dbReference type="PANTHER" id="PTHR43214:SF3">
    <property type="entry name" value="RESPONSE REGULATOR UVRY"/>
    <property type="match status" value="1"/>
</dbReference>
<dbReference type="GO" id="GO:0000160">
    <property type="term" value="P:phosphorelay signal transduction system"/>
    <property type="evidence" value="ECO:0007669"/>
    <property type="project" value="UniProtKB-KW"/>
</dbReference>
<dbReference type="Proteomes" id="UP000029424">
    <property type="component" value="Chromosome 2"/>
</dbReference>
<evidence type="ECO:0000256" key="6">
    <source>
        <dbReference type="PROSITE-ProRule" id="PRU00169"/>
    </source>
</evidence>
<dbReference type="GO" id="GO:0006355">
    <property type="term" value="P:regulation of DNA-templated transcription"/>
    <property type="evidence" value="ECO:0007669"/>
    <property type="project" value="InterPro"/>
</dbReference>
<evidence type="ECO:0000256" key="2">
    <source>
        <dbReference type="ARBA" id="ARBA00023012"/>
    </source>
</evidence>
<dbReference type="GO" id="GO:0003677">
    <property type="term" value="F:DNA binding"/>
    <property type="evidence" value="ECO:0007669"/>
    <property type="project" value="UniProtKB-KW"/>
</dbReference>
<feature type="domain" description="Response regulatory" evidence="8">
    <location>
        <begin position="9"/>
        <end position="125"/>
    </location>
</feature>
<keyword evidence="3" id="KW-0805">Transcription regulation</keyword>
<dbReference type="Gene3D" id="3.40.50.2300">
    <property type="match status" value="1"/>
</dbReference>
<reference evidence="9 10" key="1">
    <citation type="submission" date="2014-06" db="EMBL/GenBank/DDBJ databases">
        <authorList>
            <person name="Bishop-Lilly K.A."/>
            <person name="Broomall S.M."/>
            <person name="Chain P.S."/>
            <person name="Chertkov O."/>
            <person name="Coyne S.R."/>
            <person name="Daligault H.E."/>
            <person name="Davenport K.W."/>
            <person name="Erkkila T."/>
            <person name="Frey K.G."/>
            <person name="Gibbons H.S."/>
            <person name="Gu W."/>
            <person name="Jaissle J."/>
            <person name="Johnson S.L."/>
            <person name="Koroleva G.I."/>
            <person name="Ladner J.T."/>
            <person name="Lo C.-C."/>
            <person name="Minogue T.D."/>
            <person name="Munk C."/>
            <person name="Palacios G.F."/>
            <person name="Redden C.L."/>
            <person name="Rosenzweig C.N."/>
            <person name="Scholz M.B."/>
            <person name="Teshima H."/>
            <person name="Xu Y."/>
        </authorList>
    </citation>
    <scope>NUCLEOTIDE SEQUENCE [LARGE SCALE GENOMIC DNA]</scope>
    <source>
        <strain evidence="9 10">EO147</strain>
    </source>
</reference>
<dbReference type="SMART" id="SM00421">
    <property type="entry name" value="HTH_LUXR"/>
    <property type="match status" value="1"/>
</dbReference>
<evidence type="ECO:0000256" key="3">
    <source>
        <dbReference type="ARBA" id="ARBA00023015"/>
    </source>
</evidence>
<evidence type="ECO:0000259" key="7">
    <source>
        <dbReference type="PROSITE" id="PS50043"/>
    </source>
</evidence>
<sequence>MVVNRKCERALIVDSHPITRDGIEIVLRNAFANIDVLGTSDMAKAGNSCRLAKPDLVLMDLMLPGAAPLIEMRRILGELPDVKFVVFTALKSEARAADAIRHGASGYVLKWCQPDDMVRAVERALSGSIYIDPSLDEAKISSILDSRAPSGFADELTRREKQVLELIIDGARRREIASLLNISPRTVDCYRQRLMQKLGAHNVADVIHWSYKFSTPIRVR</sequence>
<evidence type="ECO:0000256" key="4">
    <source>
        <dbReference type="ARBA" id="ARBA00023125"/>
    </source>
</evidence>
<dbReference type="Pfam" id="PF00196">
    <property type="entry name" value="GerE"/>
    <property type="match status" value="1"/>
</dbReference>
<dbReference type="AlphaFoldDB" id="A0AAI8FQ56"/>
<proteinExistence type="predicted"/>
<dbReference type="InterPro" id="IPR039420">
    <property type="entry name" value="WalR-like"/>
</dbReference>
<dbReference type="CDD" id="cd17535">
    <property type="entry name" value="REC_NarL-like"/>
    <property type="match status" value="1"/>
</dbReference>
<accession>A0AAI8FQ56</accession>
<keyword evidence="5" id="KW-0804">Transcription</keyword>
<dbReference type="Pfam" id="PF00072">
    <property type="entry name" value="Response_reg"/>
    <property type="match status" value="1"/>
</dbReference>
<keyword evidence="4" id="KW-0238">DNA-binding</keyword>
<keyword evidence="1 6" id="KW-0597">Phosphoprotein</keyword>
<evidence type="ECO:0000313" key="9">
    <source>
        <dbReference type="EMBL" id="AIO68839.1"/>
    </source>
</evidence>
<dbReference type="PROSITE" id="PS50110">
    <property type="entry name" value="RESPONSE_REGULATORY"/>
    <property type="match status" value="1"/>
</dbReference>
<dbReference type="KEGG" id="bok:DM82_5784"/>
<dbReference type="PANTHER" id="PTHR43214">
    <property type="entry name" value="TWO-COMPONENT RESPONSE REGULATOR"/>
    <property type="match status" value="1"/>
</dbReference>
<dbReference type="InterPro" id="IPR058245">
    <property type="entry name" value="NreC/VraR/RcsB-like_REC"/>
</dbReference>
<evidence type="ECO:0000256" key="1">
    <source>
        <dbReference type="ARBA" id="ARBA00022553"/>
    </source>
</evidence>
<dbReference type="InterPro" id="IPR016032">
    <property type="entry name" value="Sig_transdc_resp-reg_C-effctor"/>
</dbReference>
<dbReference type="RefSeq" id="WP_010111727.1">
    <property type="nucleotide sequence ID" value="NZ_CADEQG010000019.1"/>
</dbReference>
<protein>
    <submittedName>
        <fullName evidence="9">Bacterial regulatory s, luxR family protein</fullName>
    </submittedName>
</protein>
<dbReference type="InterPro" id="IPR001789">
    <property type="entry name" value="Sig_transdc_resp-reg_receiver"/>
</dbReference>
<dbReference type="GeneID" id="60550935"/>
<dbReference type="InterPro" id="IPR011006">
    <property type="entry name" value="CheY-like_superfamily"/>
</dbReference>
<keyword evidence="2" id="KW-0902">Two-component regulatory system</keyword>
<dbReference type="SUPFAM" id="SSF46894">
    <property type="entry name" value="C-terminal effector domain of the bipartite response regulators"/>
    <property type="match status" value="1"/>
</dbReference>
<organism evidence="9 10">
    <name type="scientific">Burkholderia oklahomensis</name>
    <dbReference type="NCBI Taxonomy" id="342113"/>
    <lineage>
        <taxon>Bacteria</taxon>
        <taxon>Pseudomonadati</taxon>
        <taxon>Pseudomonadota</taxon>
        <taxon>Betaproteobacteria</taxon>
        <taxon>Burkholderiales</taxon>
        <taxon>Burkholderiaceae</taxon>
        <taxon>Burkholderia</taxon>
        <taxon>pseudomallei group</taxon>
    </lineage>
</organism>
<dbReference type="SUPFAM" id="SSF52172">
    <property type="entry name" value="CheY-like"/>
    <property type="match status" value="1"/>
</dbReference>
<name>A0AAI8FQ56_9BURK</name>
<evidence type="ECO:0000256" key="5">
    <source>
        <dbReference type="ARBA" id="ARBA00023163"/>
    </source>
</evidence>
<feature type="modified residue" description="4-aspartylphosphate" evidence="6">
    <location>
        <position position="60"/>
    </location>
</feature>
<evidence type="ECO:0000313" key="10">
    <source>
        <dbReference type="Proteomes" id="UP000029424"/>
    </source>
</evidence>
<gene>
    <name evidence="9" type="ORF">DM82_5784</name>
</gene>
<dbReference type="CDD" id="cd06170">
    <property type="entry name" value="LuxR_C_like"/>
    <property type="match status" value="1"/>
</dbReference>
<dbReference type="PRINTS" id="PR00038">
    <property type="entry name" value="HTHLUXR"/>
</dbReference>
<dbReference type="InterPro" id="IPR000792">
    <property type="entry name" value="Tscrpt_reg_LuxR_C"/>
</dbReference>
<evidence type="ECO:0000259" key="8">
    <source>
        <dbReference type="PROSITE" id="PS50110"/>
    </source>
</evidence>
<dbReference type="SMART" id="SM00448">
    <property type="entry name" value="REC"/>
    <property type="match status" value="1"/>
</dbReference>
<dbReference type="PROSITE" id="PS50043">
    <property type="entry name" value="HTH_LUXR_2"/>
    <property type="match status" value="1"/>
</dbReference>
<feature type="domain" description="HTH luxR-type" evidence="7">
    <location>
        <begin position="149"/>
        <end position="214"/>
    </location>
</feature>
<dbReference type="EMBL" id="CP008727">
    <property type="protein sequence ID" value="AIO68839.1"/>
    <property type="molecule type" value="Genomic_DNA"/>
</dbReference>
<keyword evidence="10" id="KW-1185">Reference proteome</keyword>